<comment type="caution">
    <text evidence="4">The sequence shown here is derived from an EMBL/GenBank/DDBJ whole genome shotgun (WGS) entry which is preliminary data.</text>
</comment>
<feature type="repeat" description="ANK" evidence="3">
    <location>
        <begin position="248"/>
        <end position="280"/>
    </location>
</feature>
<dbReference type="InterPro" id="IPR002110">
    <property type="entry name" value="Ankyrin_rpt"/>
</dbReference>
<feature type="repeat" description="ANK" evidence="3">
    <location>
        <begin position="182"/>
        <end position="214"/>
    </location>
</feature>
<keyword evidence="2 3" id="KW-0040">ANK repeat</keyword>
<dbReference type="SUPFAM" id="SSF48403">
    <property type="entry name" value="Ankyrin repeat"/>
    <property type="match status" value="1"/>
</dbReference>
<accession>A0A812JD80</accession>
<dbReference type="PROSITE" id="PS50088">
    <property type="entry name" value="ANK_REPEAT"/>
    <property type="match status" value="4"/>
</dbReference>
<reference evidence="4" key="1">
    <citation type="submission" date="2021-02" db="EMBL/GenBank/DDBJ databases">
        <authorList>
            <person name="Dougan E. K."/>
            <person name="Rhodes N."/>
            <person name="Thang M."/>
            <person name="Chan C."/>
        </authorList>
    </citation>
    <scope>NUCLEOTIDE SEQUENCE</scope>
</reference>
<dbReference type="SMART" id="SM00248">
    <property type="entry name" value="ANK"/>
    <property type="match status" value="7"/>
</dbReference>
<name>A0A812JD80_9DINO</name>
<dbReference type="InterPro" id="IPR036770">
    <property type="entry name" value="Ankyrin_rpt-contain_sf"/>
</dbReference>
<dbReference type="Gene3D" id="1.25.40.20">
    <property type="entry name" value="Ankyrin repeat-containing domain"/>
    <property type="match status" value="3"/>
</dbReference>
<dbReference type="Proteomes" id="UP000604046">
    <property type="component" value="Unassembled WGS sequence"/>
</dbReference>
<evidence type="ECO:0000256" key="1">
    <source>
        <dbReference type="ARBA" id="ARBA00022737"/>
    </source>
</evidence>
<dbReference type="PROSITE" id="PS50297">
    <property type="entry name" value="ANK_REP_REGION"/>
    <property type="match status" value="2"/>
</dbReference>
<evidence type="ECO:0000313" key="4">
    <source>
        <dbReference type="EMBL" id="CAE7198095.1"/>
    </source>
</evidence>
<gene>
    <name evidence="4" type="primary">ANKRD50</name>
    <name evidence="4" type="ORF">SNAT2548_LOCUS5677</name>
</gene>
<dbReference type="Pfam" id="PF12796">
    <property type="entry name" value="Ank_2"/>
    <property type="match status" value="2"/>
</dbReference>
<protein>
    <submittedName>
        <fullName evidence="4">ANKRD50 protein</fullName>
    </submittedName>
</protein>
<keyword evidence="1" id="KW-0677">Repeat</keyword>
<feature type="repeat" description="ANK" evidence="3">
    <location>
        <begin position="116"/>
        <end position="148"/>
    </location>
</feature>
<keyword evidence="5" id="KW-1185">Reference proteome</keyword>
<feature type="repeat" description="ANK" evidence="3">
    <location>
        <begin position="149"/>
        <end position="181"/>
    </location>
</feature>
<dbReference type="OrthoDB" id="194358at2759"/>
<dbReference type="AlphaFoldDB" id="A0A812JD80"/>
<evidence type="ECO:0000256" key="2">
    <source>
        <dbReference type="ARBA" id="ARBA00023043"/>
    </source>
</evidence>
<dbReference type="PANTHER" id="PTHR24171">
    <property type="entry name" value="ANKYRIN REPEAT DOMAIN-CONTAINING PROTEIN 39-RELATED"/>
    <property type="match status" value="1"/>
</dbReference>
<evidence type="ECO:0000256" key="3">
    <source>
        <dbReference type="PROSITE-ProRule" id="PRU00023"/>
    </source>
</evidence>
<organism evidence="4 5">
    <name type="scientific">Symbiodinium natans</name>
    <dbReference type="NCBI Taxonomy" id="878477"/>
    <lineage>
        <taxon>Eukaryota</taxon>
        <taxon>Sar</taxon>
        <taxon>Alveolata</taxon>
        <taxon>Dinophyceae</taxon>
        <taxon>Suessiales</taxon>
        <taxon>Symbiodiniaceae</taxon>
        <taxon>Symbiodinium</taxon>
    </lineage>
</organism>
<sequence>MSLIQVHSAVSGSCLLEVQMGDRDLFASDFVDELKERISSKTGMSCFRQLLLVDDRVIDESFSWEGLGRPNIVKVAFRSFVDNFCNELLEAAFQGNGQHVKVLLRRCQDPNSVDSNGETALWKACAAGHLEVVHIMHEAEADLDLPRHDGCSPLCAASWRGHLEVLQFLLHRQADPNLADVAGRTPLFVAADQGRLTFVSSLLTAQALVDPKDQCQRTPLMIASERGHLAVVCSLLEALAEPDCEDLRGRTPLFNAAELGHRTVVSMLLHRNADAQKADEQGRTPLFVAADGGHLEVVRSVPRSECWCD</sequence>
<proteinExistence type="predicted"/>
<dbReference type="EMBL" id="CAJNDS010000366">
    <property type="protein sequence ID" value="CAE7198095.1"/>
    <property type="molecule type" value="Genomic_DNA"/>
</dbReference>
<evidence type="ECO:0000313" key="5">
    <source>
        <dbReference type="Proteomes" id="UP000604046"/>
    </source>
</evidence>